<gene>
    <name evidence="1" type="ORF">BI380_25510</name>
</gene>
<evidence type="ECO:0000313" key="2">
    <source>
        <dbReference type="Proteomes" id="UP000095607"/>
    </source>
</evidence>
<dbReference type="NCBIfam" id="TIGR04111">
    <property type="entry name" value="BcepMu_gp16"/>
    <property type="match status" value="1"/>
</dbReference>
<evidence type="ECO:0008006" key="3">
    <source>
        <dbReference type="Google" id="ProtNLM"/>
    </source>
</evidence>
<accession>A0ABM6EA75</accession>
<name>A0ABM6EA75_9BURK</name>
<evidence type="ECO:0000313" key="1">
    <source>
        <dbReference type="EMBL" id="AOV04446.1"/>
    </source>
</evidence>
<protein>
    <recommendedName>
        <fullName evidence="3">DNA-binding protein</fullName>
    </recommendedName>
</protein>
<dbReference type="InterPro" id="IPR010982">
    <property type="entry name" value="Lambda_DNA-bd_dom_sf"/>
</dbReference>
<dbReference type="EMBL" id="CP017420">
    <property type="protein sequence ID" value="AOV04446.1"/>
    <property type="molecule type" value="Genomic_DNA"/>
</dbReference>
<dbReference type="Proteomes" id="UP000095607">
    <property type="component" value="Chromosome"/>
</dbReference>
<organism evidence="1 2">
    <name type="scientific">Delftia tsuruhatensis</name>
    <dbReference type="NCBI Taxonomy" id="180282"/>
    <lineage>
        <taxon>Bacteria</taxon>
        <taxon>Pseudomonadati</taxon>
        <taxon>Pseudomonadota</taxon>
        <taxon>Betaproteobacteria</taxon>
        <taxon>Burkholderiales</taxon>
        <taxon>Comamonadaceae</taxon>
        <taxon>Delftia</taxon>
    </lineage>
</organism>
<proteinExistence type="predicted"/>
<dbReference type="InterPro" id="IPR026365">
    <property type="entry name" value="BcepMu_gp16"/>
</dbReference>
<keyword evidence="2" id="KW-1185">Reference proteome</keyword>
<reference evidence="1 2" key="1">
    <citation type="submission" date="2016-09" db="EMBL/GenBank/DDBJ databases">
        <title>Complete genome sequence of Deltia acidovorans CM13 isolated from murine proximal colonic tissue.</title>
        <authorList>
            <person name="Saffarian A."/>
        </authorList>
    </citation>
    <scope>NUCLEOTIDE SEQUENCE [LARGE SCALE GENOMIC DNA]</scope>
    <source>
        <strain evidence="1 2">CM13</strain>
    </source>
</reference>
<dbReference type="RefSeq" id="WP_046238510.1">
    <property type="nucleotide sequence ID" value="NZ_LATT01000052.1"/>
</dbReference>
<dbReference type="Gene3D" id="1.10.260.40">
    <property type="entry name" value="lambda repressor-like DNA-binding domains"/>
    <property type="match status" value="1"/>
</dbReference>
<sequence>MLDGKPVAITREDFHRAGVTVSDWAKQHGFSPRLTYEVLRGGRKCLRGQSALIAEALGMK</sequence>